<sequence>MLAPGAIGIAKQFGVTSTQGTYVASASSVVPAISPFFWIPLSRRYGRRPILMVGSVVAIVFGIVVGRAETYGQALGCRILMAFGASSAICIGPAAISDMFFLHEKGTRMGINTFLLVCSPYLGGVAGGSLQYQPRLGWRWAMYISSVIYVVVLILQFLLVPETIFDRSQAQSTPEKPKTMPSSRFGFRKPTTQESWSYLFTRPFAMFAYPAVLLPSLWFAIAAMTEVANTAGFPLNFGADSRWHFNTQQIGFCSFSGLIGAVLGEIFAGPLCDLVVQHDLKKGRRWKPERLLPLTLPGLVTSSAGVLLYGLELNYPTHWAAALAGIAIFTAGQEIMLTVLMTYITECYPGNAAEISVCFQCCLNLMAYHPPFYTPYWIKAPGGAKVPYIVYAVLPILFAPIGCGMFMWKGEEIRAKGPWFRF</sequence>
<name>A0A1Y2DC69_9PEZI</name>
<dbReference type="InterPro" id="IPR011701">
    <property type="entry name" value="MFS"/>
</dbReference>
<feature type="transmembrane region" description="Helical" evidence="5">
    <location>
        <begin position="291"/>
        <end position="311"/>
    </location>
</feature>
<evidence type="ECO:0000313" key="7">
    <source>
        <dbReference type="EMBL" id="ORY56861.1"/>
    </source>
</evidence>
<dbReference type="GO" id="GO:0022857">
    <property type="term" value="F:transmembrane transporter activity"/>
    <property type="evidence" value="ECO:0007669"/>
    <property type="project" value="InterPro"/>
</dbReference>
<dbReference type="InParanoid" id="A0A1Y2DC69"/>
<feature type="transmembrane region" description="Helical" evidence="5">
    <location>
        <begin position="50"/>
        <end position="68"/>
    </location>
</feature>
<keyword evidence="4 5" id="KW-0472">Membrane</keyword>
<dbReference type="SUPFAM" id="SSF103473">
    <property type="entry name" value="MFS general substrate transporter"/>
    <property type="match status" value="1"/>
</dbReference>
<dbReference type="EMBL" id="MCFJ01000021">
    <property type="protein sequence ID" value="ORY56861.1"/>
    <property type="molecule type" value="Genomic_DNA"/>
</dbReference>
<feature type="transmembrane region" description="Helical" evidence="5">
    <location>
        <begin position="249"/>
        <end position="271"/>
    </location>
</feature>
<evidence type="ECO:0000313" key="8">
    <source>
        <dbReference type="Proteomes" id="UP000193689"/>
    </source>
</evidence>
<dbReference type="AlphaFoldDB" id="A0A1Y2DC69"/>
<feature type="transmembrane region" description="Helical" evidence="5">
    <location>
        <begin position="80"/>
        <end position="102"/>
    </location>
</feature>
<dbReference type="Pfam" id="PF07690">
    <property type="entry name" value="MFS_1"/>
    <property type="match status" value="1"/>
</dbReference>
<evidence type="ECO:0000256" key="4">
    <source>
        <dbReference type="ARBA" id="ARBA00023136"/>
    </source>
</evidence>
<dbReference type="STRING" id="1141098.A0A1Y2DC69"/>
<comment type="caution">
    <text evidence="7">The sequence shown here is derived from an EMBL/GenBank/DDBJ whole genome shotgun (WGS) entry which is preliminary data.</text>
</comment>
<reference evidence="7 8" key="1">
    <citation type="submission" date="2016-07" db="EMBL/GenBank/DDBJ databases">
        <title>Pervasive Adenine N6-methylation of Active Genes in Fungi.</title>
        <authorList>
            <consortium name="DOE Joint Genome Institute"/>
            <person name="Mondo S.J."/>
            <person name="Dannebaum R.O."/>
            <person name="Kuo R.C."/>
            <person name="Labutti K."/>
            <person name="Haridas S."/>
            <person name="Kuo A."/>
            <person name="Salamov A."/>
            <person name="Ahrendt S.R."/>
            <person name="Lipzen A."/>
            <person name="Sullivan W."/>
            <person name="Andreopoulos W.B."/>
            <person name="Clum A."/>
            <person name="Lindquist E."/>
            <person name="Daum C."/>
            <person name="Ramamoorthy G.K."/>
            <person name="Gryganskyi A."/>
            <person name="Culley D."/>
            <person name="Magnuson J.K."/>
            <person name="James T.Y."/>
            <person name="O'Malley M.A."/>
            <person name="Stajich J.E."/>
            <person name="Spatafora J.W."/>
            <person name="Visel A."/>
            <person name="Grigoriev I.V."/>
        </authorList>
    </citation>
    <scope>NUCLEOTIDE SEQUENCE [LARGE SCALE GENOMIC DNA]</scope>
    <source>
        <strain evidence="7 8">CBS 129021</strain>
    </source>
</reference>
<dbReference type="GO" id="GO:0005886">
    <property type="term" value="C:plasma membrane"/>
    <property type="evidence" value="ECO:0007669"/>
    <property type="project" value="TreeGrafter"/>
</dbReference>
<keyword evidence="3 5" id="KW-1133">Transmembrane helix</keyword>
<feature type="transmembrane region" description="Helical" evidence="5">
    <location>
        <begin position="20"/>
        <end position="38"/>
    </location>
</feature>
<proteinExistence type="predicted"/>
<feature type="domain" description="Major facilitator superfamily (MFS) profile" evidence="6">
    <location>
        <begin position="1"/>
        <end position="422"/>
    </location>
</feature>
<protein>
    <submittedName>
        <fullName evidence="7">Major facilitator superfamily domain-containing protein</fullName>
    </submittedName>
</protein>
<feature type="transmembrane region" description="Helical" evidence="5">
    <location>
        <begin position="207"/>
        <end position="229"/>
    </location>
</feature>
<evidence type="ECO:0000259" key="6">
    <source>
        <dbReference type="PROSITE" id="PS50850"/>
    </source>
</evidence>
<gene>
    <name evidence="7" type="ORF">BCR38DRAFT_111801</name>
</gene>
<dbReference type="InterPro" id="IPR020846">
    <property type="entry name" value="MFS_dom"/>
</dbReference>
<organism evidence="7 8">
    <name type="scientific">Pseudomassariella vexata</name>
    <dbReference type="NCBI Taxonomy" id="1141098"/>
    <lineage>
        <taxon>Eukaryota</taxon>
        <taxon>Fungi</taxon>
        <taxon>Dikarya</taxon>
        <taxon>Ascomycota</taxon>
        <taxon>Pezizomycotina</taxon>
        <taxon>Sordariomycetes</taxon>
        <taxon>Xylariomycetidae</taxon>
        <taxon>Amphisphaeriales</taxon>
        <taxon>Pseudomassariaceae</taxon>
        <taxon>Pseudomassariella</taxon>
    </lineage>
</organism>
<feature type="transmembrane region" description="Helical" evidence="5">
    <location>
        <begin position="114"/>
        <end position="134"/>
    </location>
</feature>
<evidence type="ECO:0000256" key="1">
    <source>
        <dbReference type="ARBA" id="ARBA00004141"/>
    </source>
</evidence>
<dbReference type="Proteomes" id="UP000193689">
    <property type="component" value="Unassembled WGS sequence"/>
</dbReference>
<dbReference type="PANTHER" id="PTHR23502:SF34">
    <property type="entry name" value="PROTEIN HOL1"/>
    <property type="match status" value="1"/>
</dbReference>
<keyword evidence="2 5" id="KW-0812">Transmembrane</keyword>
<feature type="transmembrane region" description="Helical" evidence="5">
    <location>
        <begin position="317"/>
        <end position="340"/>
    </location>
</feature>
<dbReference type="Gene3D" id="1.20.1250.20">
    <property type="entry name" value="MFS general substrate transporter like domains"/>
    <property type="match status" value="1"/>
</dbReference>
<accession>A0A1Y2DC69</accession>
<dbReference type="OrthoDB" id="2585655at2759"/>
<feature type="transmembrane region" description="Helical" evidence="5">
    <location>
        <begin position="388"/>
        <end position="408"/>
    </location>
</feature>
<evidence type="ECO:0000256" key="3">
    <source>
        <dbReference type="ARBA" id="ARBA00022989"/>
    </source>
</evidence>
<dbReference type="InterPro" id="IPR036259">
    <property type="entry name" value="MFS_trans_sf"/>
</dbReference>
<evidence type="ECO:0000256" key="2">
    <source>
        <dbReference type="ARBA" id="ARBA00022692"/>
    </source>
</evidence>
<keyword evidence="8" id="KW-1185">Reference proteome</keyword>
<feature type="transmembrane region" description="Helical" evidence="5">
    <location>
        <begin position="140"/>
        <end position="160"/>
    </location>
</feature>
<evidence type="ECO:0000256" key="5">
    <source>
        <dbReference type="SAM" id="Phobius"/>
    </source>
</evidence>
<comment type="subcellular location">
    <subcellularLocation>
        <location evidence="1">Membrane</location>
        <topology evidence="1">Multi-pass membrane protein</topology>
    </subcellularLocation>
</comment>
<dbReference type="RefSeq" id="XP_040710328.1">
    <property type="nucleotide sequence ID" value="XM_040853386.1"/>
</dbReference>
<dbReference type="PROSITE" id="PS50850">
    <property type="entry name" value="MFS"/>
    <property type="match status" value="1"/>
</dbReference>
<dbReference type="PANTHER" id="PTHR23502">
    <property type="entry name" value="MAJOR FACILITATOR SUPERFAMILY"/>
    <property type="match status" value="1"/>
</dbReference>
<dbReference type="GeneID" id="63769598"/>